<reference evidence="2 3" key="1">
    <citation type="submission" date="2023-12" db="EMBL/GenBank/DDBJ databases">
        <title>Novel species of the genus Arcicella isolated from rivers.</title>
        <authorList>
            <person name="Lu H."/>
        </authorList>
    </citation>
    <scope>NUCLEOTIDE SEQUENCE [LARGE SCALE GENOMIC DNA]</scope>
    <source>
        <strain evidence="2 3">DC25W</strain>
    </source>
</reference>
<comment type="caution">
    <text evidence="2">The sequence shown here is derived from an EMBL/GenBank/DDBJ whole genome shotgun (WGS) entry which is preliminary data.</text>
</comment>
<accession>A0ABU5SHU5</accession>
<protein>
    <submittedName>
        <fullName evidence="2">DUF4231 domain-containing protein</fullName>
    </submittedName>
</protein>
<organism evidence="2 3">
    <name type="scientific">Arcicella lustrica</name>
    <dbReference type="NCBI Taxonomy" id="2984196"/>
    <lineage>
        <taxon>Bacteria</taxon>
        <taxon>Pseudomonadati</taxon>
        <taxon>Bacteroidota</taxon>
        <taxon>Cytophagia</taxon>
        <taxon>Cytophagales</taxon>
        <taxon>Flectobacillaceae</taxon>
        <taxon>Arcicella</taxon>
    </lineage>
</organism>
<evidence type="ECO:0000256" key="1">
    <source>
        <dbReference type="SAM" id="Phobius"/>
    </source>
</evidence>
<proteinExistence type="predicted"/>
<sequence>MTEQEYIEQRLDEQMNFFAQKSRNSKTNYIRTKVLIIILSASLPLATKYSEVPSFPAIISFIGVLIAILSGLDALFNYHESWVNYRKVREVLKREKYLYLTKSGPYLENATFQQFVTNIEAIMSTENTEWFNLNNHQQQNAHQVNPDAKEEVNK</sequence>
<dbReference type="Pfam" id="PF14015">
    <property type="entry name" value="DUF4231"/>
    <property type="match status" value="1"/>
</dbReference>
<dbReference type="NCBIfam" id="NF033634">
    <property type="entry name" value="SLATT_1"/>
    <property type="match status" value="1"/>
</dbReference>
<feature type="transmembrane region" description="Helical" evidence="1">
    <location>
        <begin position="55"/>
        <end position="76"/>
    </location>
</feature>
<keyword evidence="1" id="KW-0472">Membrane</keyword>
<gene>
    <name evidence="2" type="ORF">VB798_09765</name>
</gene>
<keyword evidence="3" id="KW-1185">Reference proteome</keyword>
<evidence type="ECO:0000313" key="3">
    <source>
        <dbReference type="Proteomes" id="UP001302222"/>
    </source>
</evidence>
<name>A0ABU5SHU5_9BACT</name>
<keyword evidence="1" id="KW-1133">Transmembrane helix</keyword>
<dbReference type="Proteomes" id="UP001302222">
    <property type="component" value="Unassembled WGS sequence"/>
</dbReference>
<feature type="transmembrane region" description="Helical" evidence="1">
    <location>
        <begin position="30"/>
        <end position="49"/>
    </location>
</feature>
<dbReference type="InterPro" id="IPR025325">
    <property type="entry name" value="DUF4231"/>
</dbReference>
<evidence type="ECO:0000313" key="2">
    <source>
        <dbReference type="EMBL" id="MEA5426858.1"/>
    </source>
</evidence>
<keyword evidence="1" id="KW-0812">Transmembrane</keyword>
<dbReference type="EMBL" id="JAYGIM010000007">
    <property type="protein sequence ID" value="MEA5426858.1"/>
    <property type="molecule type" value="Genomic_DNA"/>
</dbReference>
<dbReference type="RefSeq" id="WP_323258291.1">
    <property type="nucleotide sequence ID" value="NZ_JAYGIM010000007.1"/>
</dbReference>